<protein>
    <submittedName>
        <fullName evidence="1">Uncharacterized protein</fullName>
    </submittedName>
</protein>
<organism evidence="1 2">
    <name type="scientific">Datura stramonium</name>
    <name type="common">Jimsonweed</name>
    <name type="synonym">Common thornapple</name>
    <dbReference type="NCBI Taxonomy" id="4076"/>
    <lineage>
        <taxon>Eukaryota</taxon>
        <taxon>Viridiplantae</taxon>
        <taxon>Streptophyta</taxon>
        <taxon>Embryophyta</taxon>
        <taxon>Tracheophyta</taxon>
        <taxon>Spermatophyta</taxon>
        <taxon>Magnoliopsida</taxon>
        <taxon>eudicotyledons</taxon>
        <taxon>Gunneridae</taxon>
        <taxon>Pentapetalae</taxon>
        <taxon>asterids</taxon>
        <taxon>lamiids</taxon>
        <taxon>Solanales</taxon>
        <taxon>Solanaceae</taxon>
        <taxon>Solanoideae</taxon>
        <taxon>Datureae</taxon>
        <taxon>Datura</taxon>
    </lineage>
</organism>
<gene>
    <name evidence="1" type="ORF">HAX54_044357</name>
</gene>
<reference evidence="1 2" key="1">
    <citation type="journal article" date="2021" name="BMC Genomics">
        <title>Datura genome reveals duplications of psychoactive alkaloid biosynthetic genes and high mutation rate following tissue culture.</title>
        <authorList>
            <person name="Rajewski A."/>
            <person name="Carter-House D."/>
            <person name="Stajich J."/>
            <person name="Litt A."/>
        </authorList>
    </citation>
    <scope>NUCLEOTIDE SEQUENCE [LARGE SCALE GENOMIC DNA]</scope>
    <source>
        <strain evidence="1">AR-01</strain>
    </source>
</reference>
<accession>A0ABS8W3X0</accession>
<keyword evidence="2" id="KW-1185">Reference proteome</keyword>
<sequence length="104" mass="11574">MGAGLKKDLRVFRVGPGGSLKTFFFFSSELFHKDLLGVPLSEISREEDQVGPCKQLDALSPFNPLSEMHLSSPPHRNYEITPWTLSTSRGPGLTIEPFSISEMH</sequence>
<evidence type="ECO:0000313" key="2">
    <source>
        <dbReference type="Proteomes" id="UP000823775"/>
    </source>
</evidence>
<dbReference type="Proteomes" id="UP000823775">
    <property type="component" value="Unassembled WGS sequence"/>
</dbReference>
<dbReference type="EMBL" id="JACEIK010006757">
    <property type="protein sequence ID" value="MCE2056258.1"/>
    <property type="molecule type" value="Genomic_DNA"/>
</dbReference>
<name>A0ABS8W3X0_DATST</name>
<proteinExistence type="predicted"/>
<comment type="caution">
    <text evidence="1">The sequence shown here is derived from an EMBL/GenBank/DDBJ whole genome shotgun (WGS) entry which is preliminary data.</text>
</comment>
<evidence type="ECO:0000313" key="1">
    <source>
        <dbReference type="EMBL" id="MCE2056258.1"/>
    </source>
</evidence>